<sequence length="106" mass="12169">MSNRPEVDPPQISISDSLAILVSRLKLSSVDTREAICSALRKSVGDNLFHLMSIGEINDHEVVIYSESETCYQSLVMRKRQYERELQELFDGKLIQLRVVRSRSSR</sequence>
<name>A0A1M4XU02_9ACTN</name>
<dbReference type="AlphaFoldDB" id="A0A1M4XU02"/>
<proteinExistence type="predicted"/>
<reference evidence="2" key="1">
    <citation type="submission" date="2016-11" db="EMBL/GenBank/DDBJ databases">
        <authorList>
            <person name="Varghese N."/>
            <person name="Submissions S."/>
        </authorList>
    </citation>
    <scope>NUCLEOTIDE SEQUENCE [LARGE SCALE GENOMIC DNA]</scope>
    <source>
        <strain evidence="2">DSM 19514</strain>
    </source>
</reference>
<dbReference type="EMBL" id="FQUL01000045">
    <property type="protein sequence ID" value="SHE96918.1"/>
    <property type="molecule type" value="Genomic_DNA"/>
</dbReference>
<evidence type="ECO:0000313" key="1">
    <source>
        <dbReference type="EMBL" id="SHE96918.1"/>
    </source>
</evidence>
<keyword evidence="2" id="KW-1185">Reference proteome</keyword>
<dbReference type="Proteomes" id="UP000184295">
    <property type="component" value="Unassembled WGS sequence"/>
</dbReference>
<accession>A0A1M4XU02</accession>
<dbReference type="STRING" id="1121881.SAMN02745225_02139"/>
<protein>
    <submittedName>
        <fullName evidence="1">Uncharacterized protein</fullName>
    </submittedName>
</protein>
<organism evidence="1 2">
    <name type="scientific">Ferrithrix thermotolerans DSM 19514</name>
    <dbReference type="NCBI Taxonomy" id="1121881"/>
    <lineage>
        <taxon>Bacteria</taxon>
        <taxon>Bacillati</taxon>
        <taxon>Actinomycetota</taxon>
        <taxon>Acidimicrobiia</taxon>
        <taxon>Acidimicrobiales</taxon>
        <taxon>Acidimicrobiaceae</taxon>
        <taxon>Ferrithrix</taxon>
    </lineage>
</organism>
<evidence type="ECO:0000313" key="2">
    <source>
        <dbReference type="Proteomes" id="UP000184295"/>
    </source>
</evidence>
<dbReference type="RefSeq" id="WP_072792325.1">
    <property type="nucleotide sequence ID" value="NZ_FQUL01000045.1"/>
</dbReference>
<gene>
    <name evidence="1" type="ORF">SAMN02745225_02139</name>
</gene>